<reference evidence="1" key="1">
    <citation type="submission" date="2018-02" db="EMBL/GenBank/DDBJ databases">
        <title>Rhizophora mucronata_Transcriptome.</title>
        <authorList>
            <person name="Meera S.P."/>
            <person name="Sreeshan A."/>
            <person name="Augustine A."/>
        </authorList>
    </citation>
    <scope>NUCLEOTIDE SEQUENCE</scope>
    <source>
        <tissue evidence="1">Leaf</tissue>
    </source>
</reference>
<accession>A0A2P2Q1W0</accession>
<organism evidence="1">
    <name type="scientific">Rhizophora mucronata</name>
    <name type="common">Asiatic mangrove</name>
    <dbReference type="NCBI Taxonomy" id="61149"/>
    <lineage>
        <taxon>Eukaryota</taxon>
        <taxon>Viridiplantae</taxon>
        <taxon>Streptophyta</taxon>
        <taxon>Embryophyta</taxon>
        <taxon>Tracheophyta</taxon>
        <taxon>Spermatophyta</taxon>
        <taxon>Magnoliopsida</taxon>
        <taxon>eudicotyledons</taxon>
        <taxon>Gunneridae</taxon>
        <taxon>Pentapetalae</taxon>
        <taxon>rosids</taxon>
        <taxon>fabids</taxon>
        <taxon>Malpighiales</taxon>
        <taxon>Rhizophoraceae</taxon>
        <taxon>Rhizophora</taxon>
    </lineage>
</organism>
<dbReference type="AlphaFoldDB" id="A0A2P2Q1W0"/>
<protein>
    <submittedName>
        <fullName evidence="1">Uncharacterized protein</fullName>
    </submittedName>
</protein>
<proteinExistence type="predicted"/>
<dbReference type="EMBL" id="GGEC01080438">
    <property type="protein sequence ID" value="MBX60922.1"/>
    <property type="molecule type" value="Transcribed_RNA"/>
</dbReference>
<sequence length="21" mass="2627">MLHTERENFNHYCSCNLHQLH</sequence>
<evidence type="ECO:0000313" key="1">
    <source>
        <dbReference type="EMBL" id="MBX60922.1"/>
    </source>
</evidence>
<name>A0A2P2Q1W0_RHIMU</name>